<dbReference type="RefSeq" id="WP_141641421.1">
    <property type="nucleotide sequence ID" value="NZ_VIFM01000015.1"/>
</dbReference>
<dbReference type="EMBL" id="VIFM01000015">
    <property type="protein sequence ID" value="TQF16947.1"/>
    <property type="molecule type" value="Genomic_DNA"/>
</dbReference>
<dbReference type="Proteomes" id="UP000315369">
    <property type="component" value="Unassembled WGS sequence"/>
</dbReference>
<evidence type="ECO:0000313" key="2">
    <source>
        <dbReference type="Proteomes" id="UP000315369"/>
    </source>
</evidence>
<name>A0A540X6M4_9BACT</name>
<accession>A0A540X6M4</accession>
<comment type="caution">
    <text evidence="1">The sequence shown here is derived from an EMBL/GenBank/DDBJ whole genome shotgun (WGS) entry which is preliminary data.</text>
</comment>
<dbReference type="AlphaFoldDB" id="A0A540X6M4"/>
<reference evidence="1 2" key="1">
    <citation type="submission" date="2019-06" db="EMBL/GenBank/DDBJ databases">
        <authorList>
            <person name="Livingstone P."/>
            <person name="Whitworth D."/>
        </authorList>
    </citation>
    <scope>NUCLEOTIDE SEQUENCE [LARGE SCALE GENOMIC DNA]</scope>
    <source>
        <strain evidence="1 2">AM401</strain>
    </source>
</reference>
<protein>
    <submittedName>
        <fullName evidence="1">Uncharacterized protein</fullName>
    </submittedName>
</protein>
<organism evidence="1 2">
    <name type="scientific">Myxococcus llanfairpwllgwyngyllgogerychwyrndrobwllllantysiliogogogochensis</name>
    <dbReference type="NCBI Taxonomy" id="2590453"/>
    <lineage>
        <taxon>Bacteria</taxon>
        <taxon>Pseudomonadati</taxon>
        <taxon>Myxococcota</taxon>
        <taxon>Myxococcia</taxon>
        <taxon>Myxococcales</taxon>
        <taxon>Cystobacterineae</taxon>
        <taxon>Myxococcaceae</taxon>
        <taxon>Myxococcus</taxon>
    </lineage>
</organism>
<evidence type="ECO:0000313" key="1">
    <source>
        <dbReference type="EMBL" id="TQF16947.1"/>
    </source>
</evidence>
<keyword evidence="2" id="KW-1185">Reference proteome</keyword>
<sequence>MSPSSSRPSRGDTRLRSWAWWCLGVSSLAVLLSLCVAMLSVARLVLSEESWLPADTQWVPNPVPLHGQLPRFELRDMDGALFGTRQLRGRAYVLQFLPEERASSHQHLVTRLSRVERGLEAERIPFRFVVVARPSFARVEGLARVEGEASGSDRMSWHVLAADTSWEAEVLAMLSAGALVKGDSSQRRSTLLVDQAGGLRGVYDLTESPRVVDVLVADARQVSESGPVPALAGLPMDHPHVLGVGCVGERGRY</sequence>
<dbReference type="Gene3D" id="3.40.30.10">
    <property type="entry name" value="Glutaredoxin"/>
    <property type="match status" value="1"/>
</dbReference>
<proteinExistence type="predicted"/>
<dbReference type="OrthoDB" id="5521501at2"/>
<gene>
    <name evidence="1" type="ORF">FJV41_05890</name>
</gene>